<evidence type="ECO:0000259" key="2">
    <source>
        <dbReference type="Pfam" id="PF20231"/>
    </source>
</evidence>
<protein>
    <recommendedName>
        <fullName evidence="2">DUF6589 domain-containing protein</fullName>
    </recommendedName>
</protein>
<accession>A0A2R6NJX9</accession>
<dbReference type="OrthoDB" id="2803256at2759"/>
<evidence type="ECO:0000313" key="3">
    <source>
        <dbReference type="EMBL" id="PSR72667.1"/>
    </source>
</evidence>
<comment type="caution">
    <text evidence="3">The sequence shown here is derived from an EMBL/GenBank/DDBJ whole genome shotgun (WGS) entry which is preliminary data.</text>
</comment>
<proteinExistence type="predicted"/>
<dbReference type="STRING" id="98765.A0A2R6NJX9"/>
<evidence type="ECO:0000256" key="1">
    <source>
        <dbReference type="SAM" id="MobiDB-lite"/>
    </source>
</evidence>
<evidence type="ECO:0000313" key="4">
    <source>
        <dbReference type="Proteomes" id="UP000186601"/>
    </source>
</evidence>
<dbReference type="AlphaFoldDB" id="A0A2R6NJX9"/>
<dbReference type="Proteomes" id="UP000186601">
    <property type="component" value="Unassembled WGS sequence"/>
</dbReference>
<dbReference type="EMBL" id="MLYV02001143">
    <property type="protein sequence ID" value="PSR72667.1"/>
    <property type="molecule type" value="Genomic_DNA"/>
</dbReference>
<name>A0A2R6NJX9_9APHY</name>
<feature type="compositionally biased region" description="Acidic residues" evidence="1">
    <location>
        <begin position="180"/>
        <end position="193"/>
    </location>
</feature>
<gene>
    <name evidence="3" type="ORF">PHLCEN_2v11475</name>
</gene>
<sequence length="233" mass="26304">MFTSAIILNNWLVNPTGRANSFVPVDLLQEHMNFWVKNMYQAQGSAASWEWLETISPCINVLRDLATQMNNTLGSQQGNKHHAPDLSHDIKELMRSLRTHRVYQQERGRAIDDGSEVSDILVDGLHGLVGPLRDYNTAFDRLRVRRKVEPLVRKNSISESVSLRESDGLVMDLDTTSDSKDEEDETDVLDEDGGVVGLDGESGNEEEDIWDEYGYIEPVFSLDTAEDIGLDMY</sequence>
<feature type="region of interest" description="Disordered" evidence="1">
    <location>
        <begin position="168"/>
        <end position="204"/>
    </location>
</feature>
<organism evidence="3 4">
    <name type="scientific">Hermanssonia centrifuga</name>
    <dbReference type="NCBI Taxonomy" id="98765"/>
    <lineage>
        <taxon>Eukaryota</taxon>
        <taxon>Fungi</taxon>
        <taxon>Dikarya</taxon>
        <taxon>Basidiomycota</taxon>
        <taxon>Agaricomycotina</taxon>
        <taxon>Agaricomycetes</taxon>
        <taxon>Polyporales</taxon>
        <taxon>Meruliaceae</taxon>
        <taxon>Hermanssonia</taxon>
    </lineage>
</organism>
<keyword evidence="4" id="KW-1185">Reference proteome</keyword>
<reference evidence="3 4" key="1">
    <citation type="submission" date="2018-02" db="EMBL/GenBank/DDBJ databases">
        <title>Genome sequence of the basidiomycete white-rot fungus Phlebia centrifuga.</title>
        <authorList>
            <person name="Granchi Z."/>
            <person name="Peng M."/>
            <person name="de Vries R.P."/>
            <person name="Hilden K."/>
            <person name="Makela M.R."/>
            <person name="Grigoriev I."/>
            <person name="Riley R."/>
        </authorList>
    </citation>
    <scope>NUCLEOTIDE SEQUENCE [LARGE SCALE GENOMIC DNA]</scope>
    <source>
        <strain evidence="3 4">FBCC195</strain>
    </source>
</reference>
<dbReference type="Pfam" id="PF20231">
    <property type="entry name" value="DUF6589"/>
    <property type="match status" value="1"/>
</dbReference>
<dbReference type="InterPro" id="IPR046496">
    <property type="entry name" value="DUF6589"/>
</dbReference>
<feature type="domain" description="DUF6589" evidence="2">
    <location>
        <begin position="5"/>
        <end position="81"/>
    </location>
</feature>